<dbReference type="STRING" id="106634.TVD_13205"/>
<dbReference type="GO" id="GO:0018836">
    <property type="term" value="F:alkylmercury lyase activity"/>
    <property type="evidence" value="ECO:0007669"/>
    <property type="project" value="InterPro"/>
</dbReference>
<dbReference type="InterPro" id="IPR053717">
    <property type="entry name" value="MerB_lyase_sf"/>
</dbReference>
<gene>
    <name evidence="1" type="ORF">TVD_13205</name>
</gene>
<name>A0A0G3G9N3_9GAMM</name>
<dbReference type="Pfam" id="PF03243">
    <property type="entry name" value="MerB"/>
    <property type="match status" value="1"/>
</dbReference>
<evidence type="ECO:0008006" key="3">
    <source>
        <dbReference type="Google" id="ProtNLM"/>
    </source>
</evidence>
<proteinExistence type="predicted"/>
<evidence type="ECO:0000313" key="1">
    <source>
        <dbReference type="EMBL" id="AKJ96257.1"/>
    </source>
</evidence>
<dbReference type="AlphaFoldDB" id="A0A0G3G9N3"/>
<dbReference type="PATRIC" id="fig|106634.4.peg.2694"/>
<evidence type="ECO:0000313" key="2">
    <source>
        <dbReference type="Proteomes" id="UP000064201"/>
    </source>
</evidence>
<organism evidence="1 2">
    <name type="scientific">Thioalkalivibrio versutus</name>
    <dbReference type="NCBI Taxonomy" id="106634"/>
    <lineage>
        <taxon>Bacteria</taxon>
        <taxon>Pseudomonadati</taxon>
        <taxon>Pseudomonadota</taxon>
        <taxon>Gammaproteobacteria</taxon>
        <taxon>Chromatiales</taxon>
        <taxon>Ectothiorhodospiraceae</taxon>
        <taxon>Thioalkalivibrio</taxon>
    </lineage>
</organism>
<dbReference type="Proteomes" id="UP000064201">
    <property type="component" value="Chromosome"/>
</dbReference>
<dbReference type="EMBL" id="CP011367">
    <property type="protein sequence ID" value="AKJ96257.1"/>
    <property type="molecule type" value="Genomic_DNA"/>
</dbReference>
<keyword evidence="2" id="KW-1185">Reference proteome</keyword>
<protein>
    <recommendedName>
        <fullName evidence="3">Alkylmercury lyase</fullName>
    </recommendedName>
</protein>
<dbReference type="OrthoDB" id="7185309at2"/>
<dbReference type="InterPro" id="IPR004927">
    <property type="entry name" value="MerB"/>
</dbReference>
<dbReference type="SUPFAM" id="SSF160387">
    <property type="entry name" value="NosL/MerB-like"/>
    <property type="match status" value="1"/>
</dbReference>
<accession>A0A0G3G9N3</accession>
<dbReference type="Gene3D" id="3.30.450.410">
    <property type="match status" value="1"/>
</dbReference>
<sequence>MRPAHVTAALGRLRGDFPLEQRLRDAPEAVRAAYLEVLEHWHQRGRPPEARELDIRALERLAALDAVAHQAQGLGCYPYSAAPGSITVSVADGSPVAAMCAVDALAIPMLSGAHSRIEAACSHCGAALSLESGPTAVADTASVWVHYRPRRTDNTPCCISLCEGITFVCARCAPAEHADYLRVDEADRVARQFFAFQRAWLDADAHSPGND</sequence>
<reference evidence="1 2" key="1">
    <citation type="submission" date="2015-04" db="EMBL/GenBank/DDBJ databases">
        <title>Complete Sequence for the Genome of the Thioalkalivibrio versutus D301.</title>
        <authorList>
            <person name="Mu T."/>
            <person name="Zhou J."/>
            <person name="Xu X."/>
        </authorList>
    </citation>
    <scope>NUCLEOTIDE SEQUENCE [LARGE SCALE GENOMIC DNA]</scope>
    <source>
        <strain evidence="1 2">D301</strain>
    </source>
</reference>
<dbReference type="RefSeq" id="WP_047251805.1">
    <property type="nucleotide sequence ID" value="NZ_CP011367.1"/>
</dbReference>
<dbReference type="KEGG" id="tvr:TVD_13205"/>